<evidence type="ECO:0000313" key="9">
    <source>
        <dbReference type="EMBL" id="MED6171740.1"/>
    </source>
</evidence>
<keyword evidence="4" id="KW-0808">Transferase</keyword>
<organism evidence="9 10">
    <name type="scientific">Stylosanthes scabra</name>
    <dbReference type="NCBI Taxonomy" id="79078"/>
    <lineage>
        <taxon>Eukaryota</taxon>
        <taxon>Viridiplantae</taxon>
        <taxon>Streptophyta</taxon>
        <taxon>Embryophyta</taxon>
        <taxon>Tracheophyta</taxon>
        <taxon>Spermatophyta</taxon>
        <taxon>Magnoliopsida</taxon>
        <taxon>eudicotyledons</taxon>
        <taxon>Gunneridae</taxon>
        <taxon>Pentapetalae</taxon>
        <taxon>rosids</taxon>
        <taxon>fabids</taxon>
        <taxon>Fabales</taxon>
        <taxon>Fabaceae</taxon>
        <taxon>Papilionoideae</taxon>
        <taxon>50 kb inversion clade</taxon>
        <taxon>dalbergioids sensu lato</taxon>
        <taxon>Dalbergieae</taxon>
        <taxon>Pterocarpus clade</taxon>
        <taxon>Stylosanthes</taxon>
    </lineage>
</organism>
<accession>A0ABU6VH22</accession>
<reference evidence="9 10" key="1">
    <citation type="journal article" date="2023" name="Plants (Basel)">
        <title>Bridging the Gap: Combining Genomics and Transcriptomics Approaches to Understand Stylosanthes scabra, an Orphan Legume from the Brazilian Caatinga.</title>
        <authorList>
            <person name="Ferreira-Neto J.R.C."/>
            <person name="da Silva M.D."/>
            <person name="Binneck E."/>
            <person name="de Melo N.F."/>
            <person name="da Silva R.H."/>
            <person name="de Melo A.L.T.M."/>
            <person name="Pandolfi V."/>
            <person name="Bustamante F.O."/>
            <person name="Brasileiro-Vidal A.C."/>
            <person name="Benko-Iseppon A.M."/>
        </authorList>
    </citation>
    <scope>NUCLEOTIDE SEQUENCE [LARGE SCALE GENOMIC DNA]</scope>
    <source>
        <tissue evidence="9">Leaves</tissue>
    </source>
</reference>
<evidence type="ECO:0000256" key="5">
    <source>
        <dbReference type="ARBA" id="ARBA00022898"/>
    </source>
</evidence>
<evidence type="ECO:0000256" key="4">
    <source>
        <dbReference type="ARBA" id="ARBA00022679"/>
    </source>
</evidence>
<sequence length="133" mass="14757">MEGQVDSESISVGKAALGNLLGGIGYFYWQSITTIPRTLNNVATLHSSCFILVLTIRPVLTPLKNNGERFHTSQKSFSLFDMAYQEFSSGDLEKDVAALRIFIKDRHLVGLAQSFAKNMGLFGHKVGCLRKFK</sequence>
<evidence type="ECO:0000256" key="2">
    <source>
        <dbReference type="ARBA" id="ARBA00011738"/>
    </source>
</evidence>
<gene>
    <name evidence="9" type="ORF">PIB30_043619</name>
</gene>
<feature type="domain" description="Aminotransferase class I/classII large" evidence="7">
    <location>
        <begin position="73"/>
        <end position="129"/>
    </location>
</feature>
<dbReference type="InterPro" id="IPR031335">
    <property type="entry name" value="Glyco_hydro_63_C"/>
</dbReference>
<keyword evidence="10" id="KW-1185">Reference proteome</keyword>
<dbReference type="PANTHER" id="PTHR11879">
    <property type="entry name" value="ASPARTATE AMINOTRANSFERASE"/>
    <property type="match status" value="1"/>
</dbReference>
<comment type="cofactor">
    <cofactor evidence="1">
        <name>pyridoxal 5'-phosphate</name>
        <dbReference type="ChEBI" id="CHEBI:597326"/>
    </cofactor>
</comment>
<dbReference type="InterPro" id="IPR015424">
    <property type="entry name" value="PyrdxlP-dep_Trfase"/>
</dbReference>
<evidence type="ECO:0000256" key="6">
    <source>
        <dbReference type="ARBA" id="ARBA00049185"/>
    </source>
</evidence>
<name>A0ABU6VH22_9FABA</name>
<keyword evidence="5" id="KW-0663">Pyridoxal phosphate</keyword>
<dbReference type="Gene3D" id="3.40.640.10">
    <property type="entry name" value="Type I PLP-dependent aspartate aminotransferase-like (Major domain)"/>
    <property type="match status" value="1"/>
</dbReference>
<dbReference type="InterPro" id="IPR004839">
    <property type="entry name" value="Aminotransferase_I/II_large"/>
</dbReference>
<comment type="subunit">
    <text evidence="2">Homodimer.</text>
</comment>
<dbReference type="EMBL" id="JASCZI010151290">
    <property type="protein sequence ID" value="MED6171740.1"/>
    <property type="molecule type" value="Genomic_DNA"/>
</dbReference>
<proteinExistence type="predicted"/>
<evidence type="ECO:0000256" key="1">
    <source>
        <dbReference type="ARBA" id="ARBA00001933"/>
    </source>
</evidence>
<evidence type="ECO:0000259" key="7">
    <source>
        <dbReference type="Pfam" id="PF00155"/>
    </source>
</evidence>
<comment type="catalytic activity">
    <reaction evidence="6">
        <text>L-aspartate + 2-oxoglutarate = oxaloacetate + L-glutamate</text>
        <dbReference type="Rhea" id="RHEA:21824"/>
        <dbReference type="ChEBI" id="CHEBI:16452"/>
        <dbReference type="ChEBI" id="CHEBI:16810"/>
        <dbReference type="ChEBI" id="CHEBI:29985"/>
        <dbReference type="ChEBI" id="CHEBI:29991"/>
        <dbReference type="EC" id="2.6.1.1"/>
    </reaction>
</comment>
<evidence type="ECO:0000256" key="3">
    <source>
        <dbReference type="ARBA" id="ARBA00022576"/>
    </source>
</evidence>
<comment type="caution">
    <text evidence="9">The sequence shown here is derived from an EMBL/GenBank/DDBJ whole genome shotgun (WGS) entry which is preliminary data.</text>
</comment>
<dbReference type="SUPFAM" id="SSF53383">
    <property type="entry name" value="PLP-dependent transferases"/>
    <property type="match status" value="1"/>
</dbReference>
<dbReference type="InterPro" id="IPR000796">
    <property type="entry name" value="Asp_trans"/>
</dbReference>
<dbReference type="InterPro" id="IPR015421">
    <property type="entry name" value="PyrdxlP-dep_Trfase_major"/>
</dbReference>
<evidence type="ECO:0008006" key="11">
    <source>
        <dbReference type="Google" id="ProtNLM"/>
    </source>
</evidence>
<dbReference type="Pfam" id="PF00155">
    <property type="entry name" value="Aminotran_1_2"/>
    <property type="match status" value="1"/>
</dbReference>
<dbReference type="Pfam" id="PF03200">
    <property type="entry name" value="Glyco_hydro_63"/>
    <property type="match status" value="1"/>
</dbReference>
<evidence type="ECO:0000259" key="8">
    <source>
        <dbReference type="Pfam" id="PF03200"/>
    </source>
</evidence>
<feature type="domain" description="Glycosyl hydrolase family 63 C-terminal" evidence="8">
    <location>
        <begin position="4"/>
        <end position="42"/>
    </location>
</feature>
<protein>
    <recommendedName>
        <fullName evidence="11">Aspartate transaminase</fullName>
    </recommendedName>
</protein>
<evidence type="ECO:0000313" key="10">
    <source>
        <dbReference type="Proteomes" id="UP001341840"/>
    </source>
</evidence>
<keyword evidence="3" id="KW-0032">Aminotransferase</keyword>
<dbReference type="Proteomes" id="UP001341840">
    <property type="component" value="Unassembled WGS sequence"/>
</dbReference>
<dbReference type="PANTHER" id="PTHR11879:SF14">
    <property type="entry name" value="ASPARTATE AMINOTRANSFERASE"/>
    <property type="match status" value="1"/>
</dbReference>